<evidence type="ECO:0000256" key="2">
    <source>
        <dbReference type="ARBA" id="ARBA00023315"/>
    </source>
</evidence>
<dbReference type="InterPro" id="IPR016181">
    <property type="entry name" value="Acyl_CoA_acyltransferase"/>
</dbReference>
<sequence length="171" mass="19003">MGCVEDTVNGGASVKVRAATVDDIPELVRLREILDRRMRADEGGYPVYDGWQEAYARSLRERMGAPDVAVFVIDRPDGDGLAACGMGFIYERFPGPVLPDGRFGYVLGMTTDPAYRRRGYGRAILEALLDWYRANGVRRVDLHATSDGEPLYRAFGFDAHYPALTWVDPAP</sequence>
<dbReference type="EMBL" id="VFPQ01000001">
    <property type="protein sequence ID" value="TQM73688.1"/>
    <property type="molecule type" value="Genomic_DNA"/>
</dbReference>
<dbReference type="GO" id="GO:0016747">
    <property type="term" value="F:acyltransferase activity, transferring groups other than amino-acyl groups"/>
    <property type="evidence" value="ECO:0007669"/>
    <property type="project" value="InterPro"/>
</dbReference>
<evidence type="ECO:0000313" key="4">
    <source>
        <dbReference type="EMBL" id="TQM73688.1"/>
    </source>
</evidence>
<dbReference type="PANTHER" id="PTHR43877">
    <property type="entry name" value="AMINOALKYLPHOSPHONATE N-ACETYLTRANSFERASE-RELATED-RELATED"/>
    <property type="match status" value="1"/>
</dbReference>
<dbReference type="OrthoDB" id="5243104at2"/>
<organism evidence="4 5">
    <name type="scientific">Thermopolyspora flexuosa</name>
    <dbReference type="NCBI Taxonomy" id="103836"/>
    <lineage>
        <taxon>Bacteria</taxon>
        <taxon>Bacillati</taxon>
        <taxon>Actinomycetota</taxon>
        <taxon>Actinomycetes</taxon>
        <taxon>Streptosporangiales</taxon>
        <taxon>Streptosporangiaceae</taxon>
        <taxon>Thermopolyspora</taxon>
    </lineage>
</organism>
<dbReference type="SUPFAM" id="SSF55729">
    <property type="entry name" value="Acyl-CoA N-acyltransferases (Nat)"/>
    <property type="match status" value="1"/>
</dbReference>
<gene>
    <name evidence="4" type="ORF">FHX40_0341</name>
</gene>
<evidence type="ECO:0000313" key="5">
    <source>
        <dbReference type="Proteomes" id="UP000319213"/>
    </source>
</evidence>
<dbReference type="Proteomes" id="UP000319213">
    <property type="component" value="Unassembled WGS sequence"/>
</dbReference>
<proteinExistence type="predicted"/>
<reference evidence="4 5" key="1">
    <citation type="submission" date="2019-06" db="EMBL/GenBank/DDBJ databases">
        <title>Sequencing the genomes of 1000 actinobacteria strains.</title>
        <authorList>
            <person name="Klenk H.-P."/>
        </authorList>
    </citation>
    <scope>NUCLEOTIDE SEQUENCE [LARGE SCALE GENOMIC DNA]</scope>
    <source>
        <strain evidence="4 5">DSM 43186</strain>
    </source>
</reference>
<keyword evidence="1" id="KW-0808">Transferase</keyword>
<dbReference type="Gene3D" id="3.40.630.30">
    <property type="match status" value="1"/>
</dbReference>
<dbReference type="InterPro" id="IPR000182">
    <property type="entry name" value="GNAT_dom"/>
</dbReference>
<keyword evidence="5" id="KW-1185">Reference proteome</keyword>
<accession>A0A543ISZ2</accession>
<dbReference type="AlphaFoldDB" id="A0A543ISZ2"/>
<keyword evidence="4" id="KW-0687">Ribonucleoprotein</keyword>
<name>A0A543ISZ2_9ACTN</name>
<keyword evidence="2" id="KW-0012">Acyltransferase</keyword>
<dbReference type="Pfam" id="PF00583">
    <property type="entry name" value="Acetyltransf_1"/>
    <property type="match status" value="1"/>
</dbReference>
<dbReference type="GO" id="GO:0005840">
    <property type="term" value="C:ribosome"/>
    <property type="evidence" value="ECO:0007669"/>
    <property type="project" value="UniProtKB-KW"/>
</dbReference>
<protein>
    <submittedName>
        <fullName evidence="4">Ribosomal protein S18 acetylase RimI-like enzyme</fullName>
    </submittedName>
</protein>
<evidence type="ECO:0000256" key="1">
    <source>
        <dbReference type="ARBA" id="ARBA00022679"/>
    </source>
</evidence>
<dbReference type="InterPro" id="IPR050832">
    <property type="entry name" value="Bact_Acetyltransf"/>
</dbReference>
<comment type="caution">
    <text evidence="4">The sequence shown here is derived from an EMBL/GenBank/DDBJ whole genome shotgun (WGS) entry which is preliminary data.</text>
</comment>
<evidence type="ECO:0000259" key="3">
    <source>
        <dbReference type="PROSITE" id="PS51186"/>
    </source>
</evidence>
<dbReference type="CDD" id="cd04301">
    <property type="entry name" value="NAT_SF"/>
    <property type="match status" value="1"/>
</dbReference>
<keyword evidence="4" id="KW-0689">Ribosomal protein</keyword>
<feature type="domain" description="N-acetyltransferase" evidence="3">
    <location>
        <begin position="14"/>
        <end position="171"/>
    </location>
</feature>
<dbReference type="PROSITE" id="PS51186">
    <property type="entry name" value="GNAT"/>
    <property type="match status" value="1"/>
</dbReference>